<feature type="transmembrane region" description="Helical" evidence="1">
    <location>
        <begin position="7"/>
        <end position="27"/>
    </location>
</feature>
<keyword evidence="1" id="KW-0812">Transmembrane</keyword>
<dbReference type="EMBL" id="FPHC01000038">
    <property type="protein sequence ID" value="SFV55804.1"/>
    <property type="molecule type" value="Genomic_DNA"/>
</dbReference>
<organism evidence="2">
    <name type="scientific">hydrothermal vent metagenome</name>
    <dbReference type="NCBI Taxonomy" id="652676"/>
    <lineage>
        <taxon>unclassified sequences</taxon>
        <taxon>metagenomes</taxon>
        <taxon>ecological metagenomes</taxon>
    </lineage>
</organism>
<protein>
    <submittedName>
        <fullName evidence="2">Uncharacterized protein</fullName>
    </submittedName>
</protein>
<dbReference type="AlphaFoldDB" id="A0A1W1BQM6"/>
<gene>
    <name evidence="2" type="ORF">MNB_SV-6-669</name>
</gene>
<evidence type="ECO:0000313" key="2">
    <source>
        <dbReference type="EMBL" id="SFV55804.1"/>
    </source>
</evidence>
<proteinExistence type="predicted"/>
<keyword evidence="1" id="KW-1133">Transmembrane helix</keyword>
<sequence>MKKYRNYVRNLFIVFAAILLLALSYVYHFSTNYPIAITNRISFDAKIKFIREHIDPDKVDTIIVGSSIGLNDVQGAYLEKASTKANHVLNLSVYESSAFQVEQLLLLTDAFPNLKRVIYSAQFSDFPYPSKFHDYDPKLLIRYMRHELNIFEYAKLMFKACKNLYFCYNREKEWQEKHGQSNKFTYLGFDSTGSVPLHIYGKDIIRSRWSIPHGSTQNPKELNSILCSNHTDNHLSIDTNIYKY</sequence>
<keyword evidence="1" id="KW-0472">Membrane</keyword>
<name>A0A1W1BQM6_9ZZZZ</name>
<accession>A0A1W1BQM6</accession>
<reference evidence="2" key="1">
    <citation type="submission" date="2016-10" db="EMBL/GenBank/DDBJ databases">
        <authorList>
            <person name="de Groot N.N."/>
        </authorList>
    </citation>
    <scope>NUCLEOTIDE SEQUENCE</scope>
</reference>
<evidence type="ECO:0000256" key="1">
    <source>
        <dbReference type="SAM" id="Phobius"/>
    </source>
</evidence>